<evidence type="ECO:0000256" key="2">
    <source>
        <dbReference type="ARBA" id="ARBA00012485"/>
    </source>
</evidence>
<dbReference type="GO" id="GO:0061630">
    <property type="term" value="F:ubiquitin protein ligase activity"/>
    <property type="evidence" value="ECO:0007669"/>
    <property type="project" value="UniProtKB-EC"/>
</dbReference>
<evidence type="ECO:0000256" key="8">
    <source>
        <dbReference type="SAM" id="MobiDB-lite"/>
    </source>
</evidence>
<evidence type="ECO:0000256" key="7">
    <source>
        <dbReference type="PROSITE-ProRule" id="PRU00104"/>
    </source>
</evidence>
<comment type="catalytic activity">
    <reaction evidence="1">
        <text>S-ubiquitinyl-[E2 ubiquitin-conjugating enzyme]-L-cysteine + [acceptor protein]-L-lysine = [E2 ubiquitin-conjugating enzyme]-L-cysteine + N(6)-ubiquitinyl-[acceptor protein]-L-lysine.</text>
        <dbReference type="EC" id="2.3.2.26"/>
    </reaction>
</comment>
<dbReference type="PANTHER" id="PTHR45700:SF6">
    <property type="entry name" value="E3 UBIQUITIN-PROTEIN LIGASE UPL6"/>
    <property type="match status" value="1"/>
</dbReference>
<dbReference type="CDD" id="cd00078">
    <property type="entry name" value="HECTc"/>
    <property type="match status" value="1"/>
</dbReference>
<feature type="region of interest" description="Disordered" evidence="8">
    <location>
        <begin position="1"/>
        <end position="20"/>
    </location>
</feature>
<evidence type="ECO:0000256" key="5">
    <source>
        <dbReference type="ARBA" id="ARBA00057703"/>
    </source>
</evidence>
<comment type="similarity">
    <text evidence="6">Belongs to the UPL family.</text>
</comment>
<dbReference type="AlphaFoldDB" id="A0A3P6FUX1"/>
<dbReference type="SUPFAM" id="SSF56204">
    <property type="entry name" value="Hect, E3 ligase catalytic domain"/>
    <property type="match status" value="1"/>
</dbReference>
<dbReference type="InterPro" id="IPR044611">
    <property type="entry name" value="E3A/B/C-like"/>
</dbReference>
<proteinExistence type="inferred from homology"/>
<dbReference type="GO" id="GO:0000209">
    <property type="term" value="P:protein polyubiquitination"/>
    <property type="evidence" value="ECO:0007669"/>
    <property type="project" value="InterPro"/>
</dbReference>
<dbReference type="PROSITE" id="PS50237">
    <property type="entry name" value="HECT"/>
    <property type="match status" value="1"/>
</dbReference>
<dbReference type="InterPro" id="IPR000569">
    <property type="entry name" value="HECT_dom"/>
</dbReference>
<feature type="domain" description="HECT" evidence="9">
    <location>
        <begin position="692"/>
        <end position="1033"/>
    </location>
</feature>
<protein>
    <recommendedName>
        <fullName evidence="2">HECT-type E3 ubiquitin transferase</fullName>
        <ecNumber evidence="2">2.3.2.26</ecNumber>
    </recommendedName>
</protein>
<evidence type="ECO:0000256" key="3">
    <source>
        <dbReference type="ARBA" id="ARBA00022679"/>
    </source>
</evidence>
<dbReference type="SMART" id="SM00119">
    <property type="entry name" value="HECTc"/>
    <property type="match status" value="1"/>
</dbReference>
<evidence type="ECO:0000256" key="1">
    <source>
        <dbReference type="ARBA" id="ARBA00000885"/>
    </source>
</evidence>
<dbReference type="FunFam" id="3.30.2410.10:FF:000011">
    <property type="entry name" value="Putative Ubiquitin-protein ligase E3C"/>
    <property type="match status" value="1"/>
</dbReference>
<dbReference type="Gene3D" id="3.90.1750.10">
    <property type="entry name" value="Hect, E3 ligase catalytic domains"/>
    <property type="match status" value="1"/>
</dbReference>
<accession>A0A3P6FUX1</accession>
<evidence type="ECO:0000256" key="6">
    <source>
        <dbReference type="ARBA" id="ARBA00061247"/>
    </source>
</evidence>
<dbReference type="EC" id="2.3.2.26" evidence="2"/>
<comment type="function">
    <text evidence="5">Probable E3 ubiquitin-protein ligase which mediates ubiquitination and subsequent proteasomal degradation of target proteins.</text>
</comment>
<dbReference type="Gene3D" id="3.30.2160.10">
    <property type="entry name" value="Hect, E3 ligase catalytic domain"/>
    <property type="match status" value="1"/>
</dbReference>
<organism evidence="10">
    <name type="scientific">Brassica oleracea</name>
    <name type="common">Wild cabbage</name>
    <dbReference type="NCBI Taxonomy" id="3712"/>
    <lineage>
        <taxon>Eukaryota</taxon>
        <taxon>Viridiplantae</taxon>
        <taxon>Streptophyta</taxon>
        <taxon>Embryophyta</taxon>
        <taxon>Tracheophyta</taxon>
        <taxon>Spermatophyta</taxon>
        <taxon>Magnoliopsida</taxon>
        <taxon>eudicotyledons</taxon>
        <taxon>Gunneridae</taxon>
        <taxon>Pentapetalae</taxon>
        <taxon>rosids</taxon>
        <taxon>malvids</taxon>
        <taxon>Brassicales</taxon>
        <taxon>Brassicaceae</taxon>
        <taxon>Brassiceae</taxon>
        <taxon>Brassica</taxon>
    </lineage>
</organism>
<evidence type="ECO:0000313" key="10">
    <source>
        <dbReference type="EMBL" id="VDD46119.1"/>
    </source>
</evidence>
<reference evidence="10" key="1">
    <citation type="submission" date="2018-11" db="EMBL/GenBank/DDBJ databases">
        <authorList>
            <consortium name="Genoscope - CEA"/>
            <person name="William W."/>
        </authorList>
    </citation>
    <scope>NUCLEOTIDE SEQUENCE</scope>
</reference>
<dbReference type="PROSITE" id="PS50096">
    <property type="entry name" value="IQ"/>
    <property type="match status" value="1"/>
</dbReference>
<feature type="active site" description="Glycyl thioester intermediate" evidence="7">
    <location>
        <position position="1001"/>
    </location>
</feature>
<dbReference type="Pfam" id="PF00632">
    <property type="entry name" value="HECT"/>
    <property type="match status" value="1"/>
</dbReference>
<keyword evidence="4 7" id="KW-0833">Ubl conjugation pathway</keyword>
<dbReference type="GO" id="GO:0006511">
    <property type="term" value="P:ubiquitin-dependent protein catabolic process"/>
    <property type="evidence" value="ECO:0007669"/>
    <property type="project" value="TreeGrafter"/>
</dbReference>
<dbReference type="EMBL" id="LR031877">
    <property type="protein sequence ID" value="VDD46119.1"/>
    <property type="molecule type" value="Genomic_DNA"/>
</dbReference>
<sequence length="1033" mass="117961">MFFSGDPSTRKRVDLGGRSTKERDARKLLEQTRMERNRRLLQKQQNAAALKIQKFFRGRRSVATERSKVRREFCETYGDNCQNVDRHCFEPGSSFLRQFLFFFKAKNSGDFLILVETCRLLKMFAHSNGDILSLFSGSDYSTEQNLVDFRVKELAFTCIEAIHQNSRDRLRDQLLVTTEEASTSTAILMEAMSLVLDPKLPWVCKTVSYLQKRHIFKLVREIVITAKENPRGQTKTGNILSLERVLILVVSHVGREPCCCPVDDPRWSFSSMILTLPLIWQLFPNLKVVFANPSLSQHYIHQMAFCIQKDTHVVPIDTSTEFPGYACLLGNTLETANVVLSQPDCSLDMAVDIASVATFLLEKLPPVKSSERESKQSSSEEDDMLIDDIPELVLNKTLEQQITSNAIDSRFLLQLTNVLFHQVSLGTQPSDEDKEAQAIGTASSFLYAAFNTLPLERIMTVLAYRTELVVVLWNYMKRCHENHKWSSMPNLLAYLPGDAPGWLLPLVVFCPVYKHMLMIVDNEEFYEREKPLSLQDIRLLIIILKQALWQLLWVNPLTQPSTGKSVSNNLSKKNPVGLIQNRVGVVVAELLSQLQDWNNRQQFTSSSDFQADTVNEYFISQAIAEGTRANYILMHAPFLIPFTSRVKIFTTQLATARESHDHGSQAIFARNRFRIRRDHILEDAYNQMSALSEDDLRGSIRVTFVNELGVEEAGIDGGGIFKDFMEKITRAAFDVQYGLFKETVDHMLYPNPGSGMVHDQHLQFFHFLGTLLAKAMFEGILVDIPFATFFLSKLKHKYNYLNDLPSLDPELYKHLIFLKRYKGNIAELELYFVILNNEYGERTEEELLPGGKDMRVTNENVITFIHLVSNHRLNFQIRQQSSHFLRGFQQLIPKECIDMFNEHELQVLISGSADSLDIDDLRQNTNYTGGYNAGHYVIDMFWEVLKSFSTENQKNFLKFVTGCSRGPLLGFKYLEPAFCIQRAAGSANNEAVDRLPTSATCMNLLKLPPYQSKEQLETKLMYAISAEAGFDLS</sequence>
<evidence type="ECO:0000256" key="4">
    <source>
        <dbReference type="ARBA" id="ARBA00022786"/>
    </source>
</evidence>
<evidence type="ECO:0000259" key="9">
    <source>
        <dbReference type="PROSITE" id="PS50237"/>
    </source>
</evidence>
<dbReference type="FunFam" id="3.30.2160.10:FF:000002">
    <property type="entry name" value="Putative Ubiquitin-protein ligase E3C"/>
    <property type="match status" value="1"/>
</dbReference>
<keyword evidence="3" id="KW-0808">Transferase</keyword>
<name>A0A3P6FUX1_BRAOL</name>
<dbReference type="PANTHER" id="PTHR45700">
    <property type="entry name" value="UBIQUITIN-PROTEIN LIGASE E3C"/>
    <property type="match status" value="1"/>
</dbReference>
<dbReference type="Gene3D" id="3.30.2410.10">
    <property type="entry name" value="Hect, E3 ligase catalytic domain"/>
    <property type="match status" value="1"/>
</dbReference>
<feature type="compositionally biased region" description="Basic and acidic residues" evidence="8">
    <location>
        <begin position="8"/>
        <end position="20"/>
    </location>
</feature>
<gene>
    <name evidence="10" type="ORF">BOLC5T33666H</name>
</gene>
<dbReference type="InterPro" id="IPR035983">
    <property type="entry name" value="Hect_E3_ubiquitin_ligase"/>
</dbReference>